<dbReference type="Pfam" id="PF11751">
    <property type="entry name" value="PorP_SprF"/>
    <property type="match status" value="1"/>
</dbReference>
<evidence type="ECO:0000313" key="3">
    <source>
        <dbReference type="EMBL" id="SIR32748.1"/>
    </source>
</evidence>
<organism evidence="3 4">
    <name type="scientific">Maribacter ulvicola</name>
    <dbReference type="NCBI Taxonomy" id="228959"/>
    <lineage>
        <taxon>Bacteria</taxon>
        <taxon>Pseudomonadati</taxon>
        <taxon>Bacteroidota</taxon>
        <taxon>Flavobacteriia</taxon>
        <taxon>Flavobacteriales</taxon>
        <taxon>Flavobacteriaceae</taxon>
        <taxon>Maribacter</taxon>
    </lineage>
</organism>
<feature type="signal peptide" evidence="1">
    <location>
        <begin position="1"/>
        <end position="25"/>
    </location>
</feature>
<dbReference type="Pfam" id="PF05036">
    <property type="entry name" value="SPOR"/>
    <property type="match status" value="1"/>
</dbReference>
<name>A0A1N7A124_9FLAO</name>
<keyword evidence="1" id="KW-0732">Signal</keyword>
<dbReference type="GO" id="GO:0042834">
    <property type="term" value="F:peptidoglycan binding"/>
    <property type="evidence" value="ECO:0007669"/>
    <property type="project" value="InterPro"/>
</dbReference>
<keyword evidence="4" id="KW-1185">Reference proteome</keyword>
<proteinExistence type="predicted"/>
<dbReference type="EMBL" id="FTMA01000010">
    <property type="protein sequence ID" value="SIR32748.1"/>
    <property type="molecule type" value="Genomic_DNA"/>
</dbReference>
<protein>
    <submittedName>
        <fullName evidence="3">Type IX secretion system membrane protein, PorP/SprF family</fullName>
    </submittedName>
</protein>
<dbReference type="InterPro" id="IPR007730">
    <property type="entry name" value="SPOR-like_dom"/>
</dbReference>
<evidence type="ECO:0000259" key="2">
    <source>
        <dbReference type="Pfam" id="PF05036"/>
    </source>
</evidence>
<dbReference type="STRING" id="228959.SAMN05421797_11058"/>
<dbReference type="Proteomes" id="UP000186953">
    <property type="component" value="Unassembled WGS sequence"/>
</dbReference>
<dbReference type="RefSeq" id="WP_076550915.1">
    <property type="nucleotide sequence ID" value="NZ_FTMA01000010.1"/>
</dbReference>
<dbReference type="NCBIfam" id="TIGR03519">
    <property type="entry name" value="T9SS_PorP_fam"/>
    <property type="match status" value="1"/>
</dbReference>
<reference evidence="4" key="1">
    <citation type="submission" date="2017-01" db="EMBL/GenBank/DDBJ databases">
        <authorList>
            <person name="Varghese N."/>
            <person name="Submissions S."/>
        </authorList>
    </citation>
    <scope>NUCLEOTIDE SEQUENCE [LARGE SCALE GENOMIC DNA]</scope>
    <source>
        <strain evidence="4">DSM 15366</strain>
    </source>
</reference>
<accession>A0A1N7A124</accession>
<dbReference type="InterPro" id="IPR019861">
    <property type="entry name" value="PorP/SprF_Bacteroidetes"/>
</dbReference>
<feature type="domain" description="SPOR" evidence="2">
    <location>
        <begin position="503"/>
        <end position="561"/>
    </location>
</feature>
<evidence type="ECO:0000256" key="1">
    <source>
        <dbReference type="SAM" id="SignalP"/>
    </source>
</evidence>
<dbReference type="AlphaFoldDB" id="A0A1N7A124"/>
<feature type="chain" id="PRO_5012523518" evidence="1">
    <location>
        <begin position="26"/>
        <end position="596"/>
    </location>
</feature>
<gene>
    <name evidence="3" type="ORF">SAMN05421797_11058</name>
</gene>
<sequence length="596" mass="67254">MESPYKINSLLIALFLLALVQTAKGQETNANLGSSSTYHNQLFFNRFFINPTFSLVRENKSYLNILHRNQYATFDDNSQNYFLGFSNKLNDHTAVGIGVYSQWSGVVQEFGFNANYASAVRLGEKSVLTFGTNVTYFNQGLDKNRIVAAEDDPQLADARKESKIAVQPGINLSLGSFDFGLYAEDLLKYNQTTNEFLTELSTKSVKASVQYTHAFEHSRGLFENARLMPMAQVGQNYDGSLYYFGSLLLDMPKYGWLQTTVDEEYGVAAGVGFNLSEKMSLGYLMEKDLSSEDANLGWNHEITLAYKFKDDDLAISVADNSSDNQIDNIVRNYEEQIAHLIEERDNARKSGRKKQEASINATAPVSESSLAYENKIILDELILRQDSIEIERIAAFEERFELIVRMLRNDIDTTIKSSLQDFSVQENTSYAANDLKDDAMDFVTEPADAFATASATATSSASKTATTSSSRRANFKEFPATKDNFKKMPVKMLVDSDVIDMNSGYYVIANVYSQTKYMNAFMKDLREKGLDPKQFYNKENGLYYVYLADYDYKNEAQMAASTDLNGKYDQEKWIMQVNEATATASNTFEDDYISIE</sequence>
<evidence type="ECO:0000313" key="4">
    <source>
        <dbReference type="Proteomes" id="UP000186953"/>
    </source>
</evidence>
<dbReference type="OrthoDB" id="1393025at2"/>